<dbReference type="EMBL" id="CP157179">
    <property type="protein sequence ID" value="XBG31926.1"/>
    <property type="molecule type" value="Genomic_DNA"/>
</dbReference>
<dbReference type="Gene3D" id="3.40.50.2300">
    <property type="match status" value="1"/>
</dbReference>
<dbReference type="SMART" id="SM00448">
    <property type="entry name" value="REC"/>
    <property type="match status" value="1"/>
</dbReference>
<reference evidence="5" key="2">
    <citation type="submission" date="2024-05" db="EMBL/GenBank/DDBJ databases">
        <authorList>
            <person name="Mellies J."/>
            <person name="Newton I."/>
        </authorList>
    </citation>
    <scope>NUCLEOTIDE SEQUENCE</scope>
    <source>
        <strain evidence="5">13.2</strain>
    </source>
</reference>
<feature type="modified residue" description="4-aspartylphosphate" evidence="2">
    <location>
        <position position="199"/>
    </location>
</feature>
<dbReference type="GO" id="GO:0000160">
    <property type="term" value="P:phosphorelay signal transduction system"/>
    <property type="evidence" value="ECO:0007669"/>
    <property type="project" value="InterPro"/>
</dbReference>
<dbReference type="SUPFAM" id="SSF52172">
    <property type="entry name" value="CheY-like"/>
    <property type="match status" value="1"/>
</dbReference>
<feature type="domain" description="Response regulatory" evidence="4">
    <location>
        <begin position="139"/>
        <end position="265"/>
    </location>
</feature>
<feature type="compositionally biased region" description="Low complexity" evidence="3">
    <location>
        <begin position="83"/>
        <end position="96"/>
    </location>
</feature>
<dbReference type="InterPro" id="IPR050595">
    <property type="entry name" value="Bact_response_regulator"/>
</dbReference>
<dbReference type="InterPro" id="IPR011006">
    <property type="entry name" value="CheY-like_superfamily"/>
</dbReference>
<keyword evidence="1 2" id="KW-0597">Phosphoprotein</keyword>
<dbReference type="AlphaFoldDB" id="A0AAU7BHB0"/>
<evidence type="ECO:0000256" key="3">
    <source>
        <dbReference type="SAM" id="MobiDB-lite"/>
    </source>
</evidence>
<protein>
    <submittedName>
        <fullName evidence="5">DUF3375 family protein</fullName>
    </submittedName>
</protein>
<dbReference type="Pfam" id="PF11855">
    <property type="entry name" value="DUF3375"/>
    <property type="match status" value="1"/>
</dbReference>
<gene>
    <name evidence="5" type="ORF">ABH853_00615</name>
</gene>
<organism evidence="5">
    <name type="scientific">Pseudomonas sp. 13.2</name>
    <dbReference type="NCBI Taxonomy" id="3144665"/>
    <lineage>
        <taxon>Bacteria</taxon>
        <taxon>Pseudomonadati</taxon>
        <taxon>Pseudomonadota</taxon>
        <taxon>Gammaproteobacteria</taxon>
        <taxon>Pseudomonadales</taxon>
        <taxon>Pseudomonadaceae</taxon>
        <taxon>Pseudomonas</taxon>
    </lineage>
</organism>
<dbReference type="PROSITE" id="PS50110">
    <property type="entry name" value="RESPONSE_REGULATORY"/>
    <property type="match status" value="1"/>
</dbReference>
<reference evidence="5" key="1">
    <citation type="journal article" date="2019" name="Microbiol. Resour. Announc.">
        <title>Draft Genome Sequences of Five Environmental Bacterial Isolates That Degrade Polyethylene Terephthalate Plastic.</title>
        <authorList>
            <person name="Leon-Zayas R."/>
            <person name="Roberts C."/>
            <person name="Vague M."/>
            <person name="Mellies J.L."/>
        </authorList>
    </citation>
    <scope>NUCLEOTIDE SEQUENCE</scope>
    <source>
        <strain evidence="5">13.2</strain>
    </source>
</reference>
<proteinExistence type="predicted"/>
<evidence type="ECO:0000313" key="5">
    <source>
        <dbReference type="EMBL" id="XBG31926.1"/>
    </source>
</evidence>
<evidence type="ECO:0000259" key="4">
    <source>
        <dbReference type="PROSITE" id="PS50110"/>
    </source>
</evidence>
<dbReference type="PANTHER" id="PTHR44591">
    <property type="entry name" value="STRESS RESPONSE REGULATOR PROTEIN 1"/>
    <property type="match status" value="1"/>
</dbReference>
<dbReference type="PANTHER" id="PTHR44591:SF21">
    <property type="entry name" value="TWO-COMPONENT RESPONSE REGULATOR"/>
    <property type="match status" value="1"/>
</dbReference>
<sequence>MEENLLQRAERLTALRTHHPAWLLLASRHAAQVLSSLRALFEPGQDGLDLDDALHLSAEAMANDDDQGTRMPEMGSDIQQANRELGSGSRESWSSSATDGCTRPMRWSPRSVTETLDNRVMTSTASRLSVVQREIENLETHLNSDPKSRALSLKRRIRELQAELDQGGKPGFVVIEAADSLAGFQLLQSDTRIDLLVIDIGLPRGIDGRQMADTGRSTRPGLPVLFMTGYAQLHVLDDALVDSCTSTLTKPFALETLMANVDALLKEANS</sequence>
<name>A0AAU7BHB0_9PSED</name>
<dbReference type="Pfam" id="PF00072">
    <property type="entry name" value="Response_reg"/>
    <property type="match status" value="1"/>
</dbReference>
<evidence type="ECO:0000256" key="1">
    <source>
        <dbReference type="ARBA" id="ARBA00022553"/>
    </source>
</evidence>
<accession>A0AAU7BHB0</accession>
<evidence type="ECO:0000256" key="2">
    <source>
        <dbReference type="PROSITE-ProRule" id="PRU00169"/>
    </source>
</evidence>
<feature type="region of interest" description="Disordered" evidence="3">
    <location>
        <begin position="82"/>
        <end position="108"/>
    </location>
</feature>
<dbReference type="InterPro" id="IPR021804">
    <property type="entry name" value="DUF3375"/>
</dbReference>
<dbReference type="InterPro" id="IPR001789">
    <property type="entry name" value="Sig_transdc_resp-reg_receiver"/>
</dbReference>